<keyword evidence="4" id="KW-1003">Cell membrane</keyword>
<evidence type="ECO:0000256" key="3">
    <source>
        <dbReference type="ARBA" id="ARBA00022448"/>
    </source>
</evidence>
<dbReference type="PROSITE" id="PS50893">
    <property type="entry name" value="ABC_TRANSPORTER_2"/>
    <property type="match status" value="1"/>
</dbReference>
<protein>
    <submittedName>
        <fullName evidence="9">Oligopeptide transport ATP-binding protein OppD</fullName>
    </submittedName>
</protein>
<keyword evidence="7" id="KW-0472">Membrane</keyword>
<dbReference type="InterPro" id="IPR003593">
    <property type="entry name" value="AAA+_ATPase"/>
</dbReference>
<accession>A0ABZ2ETG6</accession>
<dbReference type="GO" id="GO:0005524">
    <property type="term" value="F:ATP binding"/>
    <property type="evidence" value="ECO:0007669"/>
    <property type="project" value="UniProtKB-KW"/>
</dbReference>
<dbReference type="SUPFAM" id="SSF52540">
    <property type="entry name" value="P-loop containing nucleoside triphosphate hydrolases"/>
    <property type="match status" value="1"/>
</dbReference>
<sequence>MIVEDINFDLDYSKVLGIIGPSGSGKSTIIWSILGMIEEMGGSFKGDIKFEGEKLNYRPTWNEISIVPQLAMNSFNPVLKIKDSIDELYQFSNMSKEYFDKNVEELLKMVDLEKYILNSYPHQLSGGMKQRIAIVCALCTNPKLLILDESTTGLDLLVEAEILYYLKNIKESLNLSIIFVSHDKRLVNAFCDEIINMEKTIIEKSV</sequence>
<dbReference type="PANTHER" id="PTHR43297:SF2">
    <property type="entry name" value="DIPEPTIDE TRANSPORT ATP-BINDING PROTEIN DPPD"/>
    <property type="match status" value="1"/>
</dbReference>
<evidence type="ECO:0000256" key="2">
    <source>
        <dbReference type="ARBA" id="ARBA00005417"/>
    </source>
</evidence>
<name>A0ABZ2ETG6_9FIRM</name>
<comment type="similarity">
    <text evidence="2">Belongs to the ABC transporter superfamily.</text>
</comment>
<evidence type="ECO:0000256" key="6">
    <source>
        <dbReference type="ARBA" id="ARBA00022840"/>
    </source>
</evidence>
<dbReference type="PROSITE" id="PS00211">
    <property type="entry name" value="ABC_TRANSPORTER_1"/>
    <property type="match status" value="1"/>
</dbReference>
<comment type="subcellular location">
    <subcellularLocation>
        <location evidence="1">Cell membrane</location>
        <topology evidence="1">Peripheral membrane protein</topology>
    </subcellularLocation>
</comment>
<dbReference type="CDD" id="cd03257">
    <property type="entry name" value="ABC_NikE_OppD_transporters"/>
    <property type="match status" value="1"/>
</dbReference>
<reference evidence="9 10" key="1">
    <citation type="journal article" date="2023" name="PLoS ONE">
        <title>Genome-based metabolic and phylogenomic analysis of three Terrisporobacter species.</title>
        <authorList>
            <person name="Boer T."/>
            <person name="Bengelsdorf F.R."/>
            <person name="Bomeke M."/>
            <person name="Daniel R."/>
            <person name="Poehlein A."/>
        </authorList>
    </citation>
    <scope>NUCLEOTIDE SEQUENCE [LARGE SCALE GENOMIC DNA]</scope>
    <source>
        <strain evidence="9 10">DSM 1288</strain>
    </source>
</reference>
<gene>
    <name evidence="9" type="primary">oppD_5</name>
    <name evidence="9" type="ORF">TEGL_14690</name>
</gene>
<dbReference type="PANTHER" id="PTHR43297">
    <property type="entry name" value="OLIGOPEPTIDE TRANSPORT ATP-BINDING PROTEIN APPD"/>
    <property type="match status" value="1"/>
</dbReference>
<dbReference type="InterPro" id="IPR017871">
    <property type="entry name" value="ABC_transporter-like_CS"/>
</dbReference>
<organism evidence="9 10">
    <name type="scientific">Terrisporobacter glycolicus ATCC 14880 = DSM 1288</name>
    <dbReference type="NCBI Taxonomy" id="1121315"/>
    <lineage>
        <taxon>Bacteria</taxon>
        <taxon>Bacillati</taxon>
        <taxon>Bacillota</taxon>
        <taxon>Clostridia</taxon>
        <taxon>Peptostreptococcales</taxon>
        <taxon>Peptostreptococcaceae</taxon>
        <taxon>Terrisporobacter</taxon>
    </lineage>
</organism>
<proteinExistence type="inferred from homology"/>
<dbReference type="InterPro" id="IPR003439">
    <property type="entry name" value="ABC_transporter-like_ATP-bd"/>
</dbReference>
<dbReference type="InterPro" id="IPR050388">
    <property type="entry name" value="ABC_Ni/Peptide_Import"/>
</dbReference>
<dbReference type="Gene3D" id="3.40.50.300">
    <property type="entry name" value="P-loop containing nucleotide triphosphate hydrolases"/>
    <property type="match status" value="1"/>
</dbReference>
<dbReference type="Proteomes" id="UP001348492">
    <property type="component" value="Chromosome"/>
</dbReference>
<dbReference type="EMBL" id="CP117523">
    <property type="protein sequence ID" value="WWD83067.1"/>
    <property type="molecule type" value="Genomic_DNA"/>
</dbReference>
<keyword evidence="10" id="KW-1185">Reference proteome</keyword>
<evidence type="ECO:0000256" key="4">
    <source>
        <dbReference type="ARBA" id="ARBA00022475"/>
    </source>
</evidence>
<dbReference type="InterPro" id="IPR027417">
    <property type="entry name" value="P-loop_NTPase"/>
</dbReference>
<keyword evidence="3" id="KW-0813">Transport</keyword>
<dbReference type="SMART" id="SM00382">
    <property type="entry name" value="AAA"/>
    <property type="match status" value="1"/>
</dbReference>
<feature type="domain" description="ABC transporter" evidence="8">
    <location>
        <begin position="1"/>
        <end position="206"/>
    </location>
</feature>
<evidence type="ECO:0000256" key="1">
    <source>
        <dbReference type="ARBA" id="ARBA00004202"/>
    </source>
</evidence>
<keyword evidence="6 9" id="KW-0067">ATP-binding</keyword>
<evidence type="ECO:0000256" key="5">
    <source>
        <dbReference type="ARBA" id="ARBA00022741"/>
    </source>
</evidence>
<keyword evidence="5" id="KW-0547">Nucleotide-binding</keyword>
<evidence type="ECO:0000256" key="7">
    <source>
        <dbReference type="ARBA" id="ARBA00023136"/>
    </source>
</evidence>
<dbReference type="RefSeq" id="WP_338460419.1">
    <property type="nucleotide sequence ID" value="NZ_CP117523.1"/>
</dbReference>
<dbReference type="Pfam" id="PF00005">
    <property type="entry name" value="ABC_tran"/>
    <property type="match status" value="1"/>
</dbReference>
<evidence type="ECO:0000259" key="8">
    <source>
        <dbReference type="PROSITE" id="PS50893"/>
    </source>
</evidence>
<evidence type="ECO:0000313" key="10">
    <source>
        <dbReference type="Proteomes" id="UP001348492"/>
    </source>
</evidence>
<evidence type="ECO:0000313" key="9">
    <source>
        <dbReference type="EMBL" id="WWD83067.1"/>
    </source>
</evidence>